<dbReference type="RefSeq" id="WP_376993321.1">
    <property type="nucleotide sequence ID" value="NZ_JBHSLC010000002.1"/>
</dbReference>
<evidence type="ECO:0000313" key="2">
    <source>
        <dbReference type="Proteomes" id="UP001596166"/>
    </source>
</evidence>
<name>A0ABW0FY19_9PROT</name>
<reference evidence="2" key="1">
    <citation type="journal article" date="2019" name="Int. J. Syst. Evol. Microbiol.">
        <title>The Global Catalogue of Microorganisms (GCM) 10K type strain sequencing project: providing services to taxonomists for standard genome sequencing and annotation.</title>
        <authorList>
            <consortium name="The Broad Institute Genomics Platform"/>
            <consortium name="The Broad Institute Genome Sequencing Center for Infectious Disease"/>
            <person name="Wu L."/>
            <person name="Ma J."/>
        </authorList>
    </citation>
    <scope>NUCLEOTIDE SEQUENCE [LARGE SCALE GENOMIC DNA]</scope>
    <source>
        <strain evidence="2">CCUG 58760</strain>
    </source>
</reference>
<keyword evidence="2" id="KW-1185">Reference proteome</keyword>
<dbReference type="Proteomes" id="UP001596166">
    <property type="component" value="Unassembled WGS sequence"/>
</dbReference>
<sequence length="221" mass="24499">MGTDNLALWNKLKRTDPKATKPFTRSGFKGTQIDPTWRYQMLTEAFGPCGTGWGYDIVDTQVHDGLVFVGARLWYVDDTGQRRESGVQYGGDVLFKHRKEGPPAPNDEAFKMAVTDAVGKASLLLGLAADIYMGQFDDSKYREESEAFYAAKAAEPTEGEKGAAAALKLGFDCCETVEQLEGFWREHKANIADLPKPLKQEVINYAGDRKRFLVTPAHPAE</sequence>
<proteinExistence type="predicted"/>
<comment type="caution">
    <text evidence="1">The sequence shown here is derived from an EMBL/GenBank/DDBJ whole genome shotgun (WGS) entry which is preliminary data.</text>
</comment>
<accession>A0ABW0FY19</accession>
<evidence type="ECO:0000313" key="1">
    <source>
        <dbReference type="EMBL" id="MFC5353494.1"/>
    </source>
</evidence>
<protein>
    <submittedName>
        <fullName evidence="1">Uncharacterized protein</fullName>
    </submittedName>
</protein>
<gene>
    <name evidence="1" type="ORF">ACFPMG_00615</name>
</gene>
<organism evidence="1 2">
    <name type="scientific">Azospirillum himalayense</name>
    <dbReference type="NCBI Taxonomy" id="654847"/>
    <lineage>
        <taxon>Bacteria</taxon>
        <taxon>Pseudomonadati</taxon>
        <taxon>Pseudomonadota</taxon>
        <taxon>Alphaproteobacteria</taxon>
        <taxon>Rhodospirillales</taxon>
        <taxon>Azospirillaceae</taxon>
        <taxon>Azospirillum</taxon>
    </lineage>
</organism>
<dbReference type="EMBL" id="JBHSLC010000002">
    <property type="protein sequence ID" value="MFC5353494.1"/>
    <property type="molecule type" value="Genomic_DNA"/>
</dbReference>